<gene>
    <name evidence="2" type="primary">LOC142175305</name>
</gene>
<reference evidence="2" key="2">
    <citation type="submission" date="2025-08" db="UniProtKB">
        <authorList>
            <consortium name="RefSeq"/>
        </authorList>
    </citation>
    <scope>IDENTIFICATION</scope>
    <source>
        <tissue evidence="2">Leaf</tissue>
    </source>
</reference>
<accession>A0AC58TL93</accession>
<organism evidence="1 2">
    <name type="scientific">Nicotiana tabacum</name>
    <name type="common">Common tobacco</name>
    <dbReference type="NCBI Taxonomy" id="4097"/>
    <lineage>
        <taxon>Eukaryota</taxon>
        <taxon>Viridiplantae</taxon>
        <taxon>Streptophyta</taxon>
        <taxon>Embryophyta</taxon>
        <taxon>Tracheophyta</taxon>
        <taxon>Spermatophyta</taxon>
        <taxon>Magnoliopsida</taxon>
        <taxon>eudicotyledons</taxon>
        <taxon>Gunneridae</taxon>
        <taxon>Pentapetalae</taxon>
        <taxon>asterids</taxon>
        <taxon>lamiids</taxon>
        <taxon>Solanales</taxon>
        <taxon>Solanaceae</taxon>
        <taxon>Nicotianoideae</taxon>
        <taxon>Nicotianeae</taxon>
        <taxon>Nicotiana</taxon>
    </lineage>
</organism>
<keyword evidence="1" id="KW-1185">Reference proteome</keyword>
<name>A0AC58TL93_TOBAC</name>
<protein>
    <submittedName>
        <fullName evidence="2">Uncharacterized protein LOC142175305</fullName>
    </submittedName>
</protein>
<proteinExistence type="predicted"/>
<dbReference type="Proteomes" id="UP000790787">
    <property type="component" value="Chromosome 21"/>
</dbReference>
<dbReference type="RefSeq" id="XP_075097992.1">
    <property type="nucleotide sequence ID" value="XM_075241891.1"/>
</dbReference>
<evidence type="ECO:0000313" key="1">
    <source>
        <dbReference type="Proteomes" id="UP000790787"/>
    </source>
</evidence>
<sequence length="286" mass="32398">MKDLRDELDVLVPLSSCDCEESRPSVEHLRSQHLLQFLMRLNESYNNIRSYVLAKRLVVTVNEVYAIVTQEESQRSLGVVDTHREPLAMLAGRGQDFKGKRPGIICEHCGYKGHLKKNCFKIIGYPVDFKSKRKNQIGGEKVYTNNVNANNEEGKAVTVQVQGTGQFFIEEQYKQLVKLLSKPSTSECSTNMTSIIFLLENACMCDWVIDIGATHHVTYCKDILSSVRRTDDQGRNEVQLPTRNKDLYSVRIIGIGRENNGLYLLMENIDVVATSLFMNKGAESEL</sequence>
<evidence type="ECO:0000313" key="2">
    <source>
        <dbReference type="RefSeq" id="XP_075097992.1"/>
    </source>
</evidence>
<reference evidence="1" key="1">
    <citation type="journal article" date="2014" name="Nat. Commun.">
        <title>The tobacco genome sequence and its comparison with those of tomato and potato.</title>
        <authorList>
            <person name="Sierro N."/>
            <person name="Battey J.N."/>
            <person name="Ouadi S."/>
            <person name="Bakaher N."/>
            <person name="Bovet L."/>
            <person name="Willig A."/>
            <person name="Goepfert S."/>
            <person name="Peitsch M.C."/>
            <person name="Ivanov N.V."/>
        </authorList>
    </citation>
    <scope>NUCLEOTIDE SEQUENCE [LARGE SCALE GENOMIC DNA]</scope>
</reference>